<dbReference type="EMBL" id="FXAT01000001">
    <property type="protein sequence ID" value="SMG09717.1"/>
    <property type="molecule type" value="Genomic_DNA"/>
</dbReference>
<accession>A0A1X7I5H2</accession>
<proteinExistence type="predicted"/>
<gene>
    <name evidence="2" type="ORF">SAMN06265784_101342</name>
</gene>
<dbReference type="Proteomes" id="UP000193228">
    <property type="component" value="Unassembled WGS sequence"/>
</dbReference>
<protein>
    <submittedName>
        <fullName evidence="2">DNA-binding transcriptional regulator YdaS, prophage-encoded, Cro superfamily</fullName>
    </submittedName>
</protein>
<dbReference type="InterPro" id="IPR001387">
    <property type="entry name" value="Cro/C1-type_HTH"/>
</dbReference>
<name>A0A1X7I5H2_9BURK</name>
<organism evidence="2 3">
    <name type="scientific">Paraburkholderia susongensis</name>
    <dbReference type="NCBI Taxonomy" id="1515439"/>
    <lineage>
        <taxon>Bacteria</taxon>
        <taxon>Pseudomonadati</taxon>
        <taxon>Pseudomonadota</taxon>
        <taxon>Betaproteobacteria</taxon>
        <taxon>Burkholderiales</taxon>
        <taxon>Burkholderiaceae</taxon>
        <taxon>Paraburkholderia</taxon>
    </lineage>
</organism>
<evidence type="ECO:0000313" key="3">
    <source>
        <dbReference type="Proteomes" id="UP000193228"/>
    </source>
</evidence>
<reference evidence="3" key="1">
    <citation type="submission" date="2017-04" db="EMBL/GenBank/DDBJ databases">
        <authorList>
            <person name="Varghese N."/>
            <person name="Submissions S."/>
        </authorList>
    </citation>
    <scope>NUCLEOTIDE SEQUENCE [LARGE SCALE GENOMIC DNA]</scope>
    <source>
        <strain evidence="3">LMG 29540</strain>
    </source>
</reference>
<feature type="compositionally biased region" description="Polar residues" evidence="1">
    <location>
        <begin position="8"/>
        <end position="20"/>
    </location>
</feature>
<evidence type="ECO:0000313" key="2">
    <source>
        <dbReference type="EMBL" id="SMG09717.1"/>
    </source>
</evidence>
<dbReference type="InterPro" id="IPR010982">
    <property type="entry name" value="Lambda_DNA-bd_dom_sf"/>
</dbReference>
<dbReference type="STRING" id="1515439.SAMN06265784_101342"/>
<dbReference type="InterPro" id="IPR031856">
    <property type="entry name" value="YdaS_toxin-like"/>
</dbReference>
<dbReference type="GO" id="GO:0003677">
    <property type="term" value="F:DNA binding"/>
    <property type="evidence" value="ECO:0007669"/>
    <property type="project" value="UniProtKB-KW"/>
</dbReference>
<sequence length="202" mass="21912">MVNGHGVSRSNSPVGFSASSKRARGSSPDSRAMILMVSMFGSCLPVSQWETLARVLLTASASWSCDQPSARRAATTHLSISMRGAYRKSFTPCDTFSCVIAIEFLSFRFGSVLTGSDMEHPLDRAIRAAGMTVKSLATELGVTRAAVQQWKSEGRCVPAEHCPKIERLCHGAVRCEELNDRVDWKFLRNTSIAQSPAEPAAS</sequence>
<evidence type="ECO:0000256" key="1">
    <source>
        <dbReference type="SAM" id="MobiDB-lite"/>
    </source>
</evidence>
<keyword evidence="3" id="KW-1185">Reference proteome</keyword>
<dbReference type="AlphaFoldDB" id="A0A1X7I5H2"/>
<keyword evidence="2" id="KW-0238">DNA-binding</keyword>
<dbReference type="SUPFAM" id="SSF47413">
    <property type="entry name" value="lambda repressor-like DNA-binding domains"/>
    <property type="match status" value="1"/>
</dbReference>
<feature type="region of interest" description="Disordered" evidence="1">
    <location>
        <begin position="1"/>
        <end position="27"/>
    </location>
</feature>
<dbReference type="CDD" id="cd00093">
    <property type="entry name" value="HTH_XRE"/>
    <property type="match status" value="1"/>
</dbReference>
<dbReference type="Gene3D" id="1.10.260.40">
    <property type="entry name" value="lambda repressor-like DNA-binding domains"/>
    <property type="match status" value="1"/>
</dbReference>
<dbReference type="Pfam" id="PF15943">
    <property type="entry name" value="YdaS_toxin"/>
    <property type="match status" value="1"/>
</dbReference>